<keyword evidence="4" id="KW-1185">Reference proteome</keyword>
<protein>
    <submittedName>
        <fullName evidence="3">Glycine/D-amino acid oxidase</fullName>
    </submittedName>
</protein>
<evidence type="ECO:0000259" key="2">
    <source>
        <dbReference type="Pfam" id="PF01266"/>
    </source>
</evidence>
<dbReference type="AlphaFoldDB" id="A0A1T5P4Z8"/>
<evidence type="ECO:0000256" key="1">
    <source>
        <dbReference type="ARBA" id="ARBA00023002"/>
    </source>
</evidence>
<sequence>MDISISPFFIAIFEDMRKADYLIIGQGIAGTMLSWFLLQAGKKVIVIDDAKSNSASRVAAGIINPVSGRRFEPAWMYDTIYPFAKTTYRELSDLLQVPVFTERELWTVFPSLQMREAFLNKTTGNEYTELPAALKYEAFLDQPYGAAVVHGATVNLRTLLPAYRQYLQAQEALLEIHLDVAGLEISEEGVTYKDITASKIIFCDGVGTTGLPFFKEIKFLPNKGEVLLVKIPGLETGDIIKKGITLVPQDNGLFWAGSSFVWDYEDDHPTAKQREVLEKSLVQLLKAPYEIVDQLSAVRPSGNDRRPIAGFHPALPSVGLFNGLGTKGCSLAPFMAAHFRDVLVADAPLMPEIDLRRYF</sequence>
<evidence type="ECO:0000313" key="3">
    <source>
        <dbReference type="EMBL" id="SKD07623.1"/>
    </source>
</evidence>
<reference evidence="3 4" key="1">
    <citation type="submission" date="2017-02" db="EMBL/GenBank/DDBJ databases">
        <authorList>
            <person name="Peterson S.W."/>
        </authorList>
    </citation>
    <scope>NUCLEOTIDE SEQUENCE [LARGE SCALE GENOMIC DNA]</scope>
    <source>
        <strain evidence="3 4">DSM 18108</strain>
    </source>
</reference>
<keyword evidence="1" id="KW-0560">Oxidoreductase</keyword>
<dbReference type="GO" id="GO:0005737">
    <property type="term" value="C:cytoplasm"/>
    <property type="evidence" value="ECO:0007669"/>
    <property type="project" value="TreeGrafter"/>
</dbReference>
<dbReference type="Proteomes" id="UP000190166">
    <property type="component" value="Unassembled WGS sequence"/>
</dbReference>
<feature type="domain" description="FAD dependent oxidoreductase" evidence="2">
    <location>
        <begin position="20"/>
        <end position="338"/>
    </location>
</feature>
<name>A0A1T5P4Z8_9BACT</name>
<organism evidence="3 4">
    <name type="scientific">Chitinophaga ginsengisegetis</name>
    <dbReference type="NCBI Taxonomy" id="393003"/>
    <lineage>
        <taxon>Bacteria</taxon>
        <taxon>Pseudomonadati</taxon>
        <taxon>Bacteroidota</taxon>
        <taxon>Chitinophagia</taxon>
        <taxon>Chitinophagales</taxon>
        <taxon>Chitinophagaceae</taxon>
        <taxon>Chitinophaga</taxon>
    </lineage>
</organism>
<dbReference type="InterPro" id="IPR036188">
    <property type="entry name" value="FAD/NAD-bd_sf"/>
</dbReference>
<dbReference type="Pfam" id="PF01266">
    <property type="entry name" value="DAO"/>
    <property type="match status" value="1"/>
</dbReference>
<dbReference type="PANTHER" id="PTHR13847">
    <property type="entry name" value="SARCOSINE DEHYDROGENASE-RELATED"/>
    <property type="match status" value="1"/>
</dbReference>
<gene>
    <name evidence="3" type="ORF">SAMN05660461_3730</name>
</gene>
<dbReference type="PANTHER" id="PTHR13847:SF289">
    <property type="entry name" value="GLYCINE OXIDASE"/>
    <property type="match status" value="1"/>
</dbReference>
<dbReference type="SUPFAM" id="SSF51971">
    <property type="entry name" value="Nucleotide-binding domain"/>
    <property type="match status" value="1"/>
</dbReference>
<dbReference type="EMBL" id="FUZZ01000003">
    <property type="protein sequence ID" value="SKD07623.1"/>
    <property type="molecule type" value="Genomic_DNA"/>
</dbReference>
<accession>A0A1T5P4Z8</accession>
<dbReference type="InterPro" id="IPR006076">
    <property type="entry name" value="FAD-dep_OxRdtase"/>
</dbReference>
<proteinExistence type="predicted"/>
<dbReference type="STRING" id="393003.SAMN05660461_3730"/>
<evidence type="ECO:0000313" key="4">
    <source>
        <dbReference type="Proteomes" id="UP000190166"/>
    </source>
</evidence>
<dbReference type="Gene3D" id="3.30.9.10">
    <property type="entry name" value="D-Amino Acid Oxidase, subunit A, domain 2"/>
    <property type="match status" value="1"/>
</dbReference>
<dbReference type="Gene3D" id="3.50.50.60">
    <property type="entry name" value="FAD/NAD(P)-binding domain"/>
    <property type="match status" value="1"/>
</dbReference>
<dbReference type="GO" id="GO:0016491">
    <property type="term" value="F:oxidoreductase activity"/>
    <property type="evidence" value="ECO:0007669"/>
    <property type="project" value="UniProtKB-KW"/>
</dbReference>